<evidence type="ECO:0000313" key="2">
    <source>
        <dbReference type="EnsemblProtists" id="EOD25135"/>
    </source>
</evidence>
<dbReference type="AlphaFoldDB" id="A0A0D3JNQ0"/>
<dbReference type="Proteomes" id="UP000013827">
    <property type="component" value="Unassembled WGS sequence"/>
</dbReference>
<dbReference type="RefSeq" id="XP_005777564.1">
    <property type="nucleotide sequence ID" value="XM_005777507.1"/>
</dbReference>
<feature type="region of interest" description="Disordered" evidence="1">
    <location>
        <begin position="146"/>
        <end position="247"/>
    </location>
</feature>
<evidence type="ECO:0000256" key="1">
    <source>
        <dbReference type="SAM" id="MobiDB-lite"/>
    </source>
</evidence>
<feature type="compositionally biased region" description="Gly residues" evidence="1">
    <location>
        <begin position="166"/>
        <end position="187"/>
    </location>
</feature>
<feature type="region of interest" description="Disordered" evidence="1">
    <location>
        <begin position="1"/>
        <end position="28"/>
    </location>
</feature>
<reference evidence="2" key="2">
    <citation type="submission" date="2024-10" db="UniProtKB">
        <authorList>
            <consortium name="EnsemblProtists"/>
        </authorList>
    </citation>
    <scope>IDENTIFICATION</scope>
</reference>
<evidence type="ECO:0000313" key="3">
    <source>
        <dbReference type="Proteomes" id="UP000013827"/>
    </source>
</evidence>
<dbReference type="EnsemblProtists" id="EOD25135">
    <property type="protein sequence ID" value="EOD25135"/>
    <property type="gene ID" value="EMIHUDRAFT_463474"/>
</dbReference>
<accession>A0A0D3JNQ0</accession>
<dbReference type="KEGG" id="ehx:EMIHUDRAFT_463474"/>
<dbReference type="GeneID" id="17270681"/>
<dbReference type="PaxDb" id="2903-EOD25135"/>
<keyword evidence="3" id="KW-1185">Reference proteome</keyword>
<dbReference type="HOGENOM" id="CLU_1126238_0_0_1"/>
<reference evidence="3" key="1">
    <citation type="journal article" date="2013" name="Nature">
        <title>Pan genome of the phytoplankton Emiliania underpins its global distribution.</title>
        <authorList>
            <person name="Read B.A."/>
            <person name="Kegel J."/>
            <person name="Klute M.J."/>
            <person name="Kuo A."/>
            <person name="Lefebvre S.C."/>
            <person name="Maumus F."/>
            <person name="Mayer C."/>
            <person name="Miller J."/>
            <person name="Monier A."/>
            <person name="Salamov A."/>
            <person name="Young J."/>
            <person name="Aguilar M."/>
            <person name="Claverie J.M."/>
            <person name="Frickenhaus S."/>
            <person name="Gonzalez K."/>
            <person name="Herman E.K."/>
            <person name="Lin Y.C."/>
            <person name="Napier J."/>
            <person name="Ogata H."/>
            <person name="Sarno A.F."/>
            <person name="Shmutz J."/>
            <person name="Schroeder D."/>
            <person name="de Vargas C."/>
            <person name="Verret F."/>
            <person name="von Dassow P."/>
            <person name="Valentin K."/>
            <person name="Van de Peer Y."/>
            <person name="Wheeler G."/>
            <person name="Dacks J.B."/>
            <person name="Delwiche C.F."/>
            <person name="Dyhrman S.T."/>
            <person name="Glockner G."/>
            <person name="John U."/>
            <person name="Richards T."/>
            <person name="Worden A.Z."/>
            <person name="Zhang X."/>
            <person name="Grigoriev I.V."/>
            <person name="Allen A.E."/>
            <person name="Bidle K."/>
            <person name="Borodovsky M."/>
            <person name="Bowler C."/>
            <person name="Brownlee C."/>
            <person name="Cock J.M."/>
            <person name="Elias M."/>
            <person name="Gladyshev V.N."/>
            <person name="Groth M."/>
            <person name="Guda C."/>
            <person name="Hadaegh A."/>
            <person name="Iglesias-Rodriguez M.D."/>
            <person name="Jenkins J."/>
            <person name="Jones B.M."/>
            <person name="Lawson T."/>
            <person name="Leese F."/>
            <person name="Lindquist E."/>
            <person name="Lobanov A."/>
            <person name="Lomsadze A."/>
            <person name="Malik S.B."/>
            <person name="Marsh M.E."/>
            <person name="Mackinder L."/>
            <person name="Mock T."/>
            <person name="Mueller-Roeber B."/>
            <person name="Pagarete A."/>
            <person name="Parker M."/>
            <person name="Probert I."/>
            <person name="Quesneville H."/>
            <person name="Raines C."/>
            <person name="Rensing S.A."/>
            <person name="Riano-Pachon D.M."/>
            <person name="Richier S."/>
            <person name="Rokitta S."/>
            <person name="Shiraiwa Y."/>
            <person name="Soanes D.M."/>
            <person name="van der Giezen M."/>
            <person name="Wahlund T.M."/>
            <person name="Williams B."/>
            <person name="Wilson W."/>
            <person name="Wolfe G."/>
            <person name="Wurch L.L."/>
        </authorList>
    </citation>
    <scope>NUCLEOTIDE SEQUENCE</scope>
</reference>
<feature type="compositionally biased region" description="Basic and acidic residues" evidence="1">
    <location>
        <begin position="189"/>
        <end position="247"/>
    </location>
</feature>
<name>A0A0D3JNQ0_EMIH1</name>
<feature type="compositionally biased region" description="Polar residues" evidence="1">
    <location>
        <begin position="156"/>
        <end position="165"/>
    </location>
</feature>
<sequence>MLNFKSAGVQDGTFDQAAASGQPPRPPGIPEHYIFDTEVELWMPPSAIAKARSRCAAAAAAAAATRSSGEICRYRHLDASHPDVIADRELLLDPGAGETCRYRHLPPAHPDVVADRIRQGKAPSTMPAPAMGGYLESLARRGRATRGLGSAMHGSAAQQLLQGDTSSGGGGGGGGGGGEGGGGGQGGDYHYRGRDYRDREGCGERYGERSYEGRLPRDYHGRRPYDRREYYDRPRDYYSDRRDADRR</sequence>
<proteinExistence type="predicted"/>
<protein>
    <submittedName>
        <fullName evidence="2">Uncharacterized protein</fullName>
    </submittedName>
</protein>
<organism evidence="2 3">
    <name type="scientific">Emiliania huxleyi (strain CCMP1516)</name>
    <dbReference type="NCBI Taxonomy" id="280463"/>
    <lineage>
        <taxon>Eukaryota</taxon>
        <taxon>Haptista</taxon>
        <taxon>Haptophyta</taxon>
        <taxon>Prymnesiophyceae</taxon>
        <taxon>Isochrysidales</taxon>
        <taxon>Noelaerhabdaceae</taxon>
        <taxon>Emiliania</taxon>
    </lineage>
</organism>